<dbReference type="SUPFAM" id="SSF82895">
    <property type="entry name" value="TSP-1 type 1 repeat"/>
    <property type="match status" value="1"/>
</dbReference>
<dbReference type="SMART" id="SM00209">
    <property type="entry name" value="TSP1"/>
    <property type="match status" value="1"/>
</dbReference>
<dbReference type="SMART" id="SM00723">
    <property type="entry name" value="AMOP"/>
    <property type="match status" value="1"/>
</dbReference>
<feature type="region of interest" description="Disordered" evidence="6">
    <location>
        <begin position="72"/>
        <end position="99"/>
    </location>
</feature>
<comment type="similarity">
    <text evidence="2">Belongs to the isthmin family.</text>
</comment>
<dbReference type="AlphaFoldDB" id="A0AAV6GPI7"/>
<feature type="region of interest" description="Disordered" evidence="6">
    <location>
        <begin position="144"/>
        <end position="186"/>
    </location>
</feature>
<feature type="compositionally biased region" description="Basic residues" evidence="6">
    <location>
        <begin position="74"/>
        <end position="83"/>
    </location>
</feature>
<comment type="subcellular location">
    <subcellularLocation>
        <location evidence="1">Secreted</location>
    </subcellularLocation>
</comment>
<dbReference type="InterPro" id="IPR036383">
    <property type="entry name" value="TSP1_rpt_sf"/>
</dbReference>
<dbReference type="PANTHER" id="PTHR10239:SF31">
    <property type="entry name" value="ISTHMIN-2"/>
    <property type="match status" value="1"/>
</dbReference>
<evidence type="ECO:0000256" key="4">
    <source>
        <dbReference type="ARBA" id="ARBA00022729"/>
    </source>
</evidence>
<dbReference type="PANTHER" id="PTHR10239">
    <property type="entry name" value="ISTHMIN-2"/>
    <property type="match status" value="1"/>
</dbReference>
<dbReference type="InterPro" id="IPR005533">
    <property type="entry name" value="AMOP_dom"/>
</dbReference>
<proteinExistence type="inferred from homology"/>
<dbReference type="Gene3D" id="2.20.100.10">
    <property type="entry name" value="Thrombospondin type-1 (TSP1) repeat"/>
    <property type="match status" value="1"/>
</dbReference>
<evidence type="ECO:0000256" key="3">
    <source>
        <dbReference type="ARBA" id="ARBA00022525"/>
    </source>
</evidence>
<keyword evidence="3" id="KW-0964">Secreted</keyword>
<dbReference type="GO" id="GO:0005576">
    <property type="term" value="C:extracellular region"/>
    <property type="evidence" value="ECO:0007669"/>
    <property type="project" value="UniProtKB-SubCell"/>
</dbReference>
<dbReference type="Proteomes" id="UP000823561">
    <property type="component" value="Chromosome 8"/>
</dbReference>
<keyword evidence="4" id="KW-0732">Signal</keyword>
<dbReference type="InterPro" id="IPR051867">
    <property type="entry name" value="Angio_Inhib/Adhesion_GPCR"/>
</dbReference>
<gene>
    <name evidence="8" type="ORF">AALO_G00113030</name>
</gene>
<evidence type="ECO:0000313" key="9">
    <source>
        <dbReference type="Proteomes" id="UP000823561"/>
    </source>
</evidence>
<protein>
    <recommendedName>
        <fullName evidence="7">AMOP domain-containing protein</fullName>
    </recommendedName>
</protein>
<dbReference type="Pfam" id="PF00090">
    <property type="entry name" value="TSP_1"/>
    <property type="match status" value="1"/>
</dbReference>
<evidence type="ECO:0000259" key="7">
    <source>
        <dbReference type="PROSITE" id="PS50856"/>
    </source>
</evidence>
<feature type="domain" description="AMOP" evidence="7">
    <location>
        <begin position="330"/>
        <end position="493"/>
    </location>
</feature>
<feature type="compositionally biased region" description="Low complexity" evidence="6">
    <location>
        <begin position="155"/>
        <end position="185"/>
    </location>
</feature>
<dbReference type="InterPro" id="IPR000884">
    <property type="entry name" value="TSP1_rpt"/>
</dbReference>
<dbReference type="Pfam" id="PF03782">
    <property type="entry name" value="AMOP"/>
    <property type="match status" value="1"/>
</dbReference>
<comment type="caution">
    <text evidence="8">The sequence shown here is derived from an EMBL/GenBank/DDBJ whole genome shotgun (WGS) entry which is preliminary data.</text>
</comment>
<evidence type="ECO:0000256" key="6">
    <source>
        <dbReference type="SAM" id="MobiDB-lite"/>
    </source>
</evidence>
<dbReference type="EMBL" id="JADWDJ010000008">
    <property type="protein sequence ID" value="KAG5277054.1"/>
    <property type="molecule type" value="Genomic_DNA"/>
</dbReference>
<name>A0AAV6GPI7_9TELE</name>
<keyword evidence="5" id="KW-1015">Disulfide bond</keyword>
<sequence>MFNVKRKVMLLLGVFFIGCAGIVRGFPRYHHSQTSKLQDGVSPEANLEMPPRDEHHAHGPLHHLNQVQNVLQAPHRHKRRWSQHRSSGVLPKPEPEEETKPFVLDLKNFPELANADISSQNPNIQVTIEVVDDPQMEVEMDLPRETKNKWPPMQSSSSSASTTSSFSSSSSSSASTTSSSSPSSTVDWLEGKKLFWPLFWGYTDTDSSSEDGTGRSGLEDAPEEEDYLLEYDSGEPLPSGVGGGGSDWDSHWNEGWDSTQGYYENAGNEEWSLWSSCNVTCGHGHQIRTRSCGYSCTATETRTCELEPCPDDLNTVSDLFPFEMVNGSEPFGTDVDSCEKWLNCKSDFLQRYLQQVLSELPSCPCIYPEGLAYTAVSIVDEGHGRTFRWRDASGPKERLDIYKPSARTCARSALSGEGTTLAAQHCCYDERGRLVTRGKGAGTPNLISTEFSPELHFKVDVLPWILCKGDWSRFHAVRPPNNGRGCAANPHEDVFMNELEEAREY</sequence>
<dbReference type="PROSITE" id="PS50856">
    <property type="entry name" value="AMOP"/>
    <property type="match status" value="1"/>
</dbReference>
<organism evidence="8 9">
    <name type="scientific">Alosa alosa</name>
    <name type="common">allis shad</name>
    <dbReference type="NCBI Taxonomy" id="278164"/>
    <lineage>
        <taxon>Eukaryota</taxon>
        <taxon>Metazoa</taxon>
        <taxon>Chordata</taxon>
        <taxon>Craniata</taxon>
        <taxon>Vertebrata</taxon>
        <taxon>Euteleostomi</taxon>
        <taxon>Actinopterygii</taxon>
        <taxon>Neopterygii</taxon>
        <taxon>Teleostei</taxon>
        <taxon>Clupei</taxon>
        <taxon>Clupeiformes</taxon>
        <taxon>Clupeoidei</taxon>
        <taxon>Clupeidae</taxon>
        <taxon>Alosa</taxon>
    </lineage>
</organism>
<feature type="region of interest" description="Disordered" evidence="6">
    <location>
        <begin position="33"/>
        <end position="59"/>
    </location>
</feature>
<dbReference type="PROSITE" id="PS50092">
    <property type="entry name" value="TSP1"/>
    <property type="match status" value="1"/>
</dbReference>
<evidence type="ECO:0000256" key="2">
    <source>
        <dbReference type="ARBA" id="ARBA00010198"/>
    </source>
</evidence>
<evidence type="ECO:0000256" key="5">
    <source>
        <dbReference type="ARBA" id="ARBA00023157"/>
    </source>
</evidence>
<evidence type="ECO:0000256" key="1">
    <source>
        <dbReference type="ARBA" id="ARBA00004613"/>
    </source>
</evidence>
<keyword evidence="9" id="KW-1185">Reference proteome</keyword>
<reference evidence="8" key="1">
    <citation type="submission" date="2020-10" db="EMBL/GenBank/DDBJ databases">
        <title>Chromosome-scale genome assembly of the Allis shad, Alosa alosa.</title>
        <authorList>
            <person name="Margot Z."/>
            <person name="Christophe K."/>
            <person name="Cabau C."/>
            <person name="Louis A."/>
            <person name="Berthelot C."/>
            <person name="Parey E."/>
            <person name="Roest Crollius H."/>
            <person name="Montfort J."/>
            <person name="Robinson-Rechavi M."/>
            <person name="Bucao C."/>
            <person name="Bouchez O."/>
            <person name="Gislard M."/>
            <person name="Lluch J."/>
            <person name="Milhes M."/>
            <person name="Lampietro C."/>
            <person name="Lopez Roques C."/>
            <person name="Donnadieu C."/>
            <person name="Braasch I."/>
            <person name="Desvignes T."/>
            <person name="Postlethwait J."/>
            <person name="Bobe J."/>
            <person name="Guiguen Y."/>
        </authorList>
    </citation>
    <scope>NUCLEOTIDE SEQUENCE</scope>
    <source>
        <strain evidence="8">M-15738</strain>
        <tissue evidence="8">Blood</tissue>
    </source>
</reference>
<dbReference type="PROSITE" id="PS51257">
    <property type="entry name" value="PROKAR_LIPOPROTEIN"/>
    <property type="match status" value="1"/>
</dbReference>
<evidence type="ECO:0000313" key="8">
    <source>
        <dbReference type="EMBL" id="KAG5277054.1"/>
    </source>
</evidence>
<accession>A0AAV6GPI7</accession>
<dbReference type="FunFam" id="2.20.100.10:FF:000033">
    <property type="entry name" value="Isthmin 1"/>
    <property type="match status" value="1"/>
</dbReference>